<dbReference type="EMBL" id="JAIWYP010000014">
    <property type="protein sequence ID" value="KAH3708992.1"/>
    <property type="molecule type" value="Genomic_DNA"/>
</dbReference>
<dbReference type="Proteomes" id="UP000828390">
    <property type="component" value="Unassembled WGS sequence"/>
</dbReference>
<accession>A0A9D4BUA4</accession>
<reference evidence="1" key="1">
    <citation type="journal article" date="2019" name="bioRxiv">
        <title>The Genome of the Zebra Mussel, Dreissena polymorpha: A Resource for Invasive Species Research.</title>
        <authorList>
            <person name="McCartney M.A."/>
            <person name="Auch B."/>
            <person name="Kono T."/>
            <person name="Mallez S."/>
            <person name="Zhang Y."/>
            <person name="Obille A."/>
            <person name="Becker A."/>
            <person name="Abrahante J.E."/>
            <person name="Garbe J."/>
            <person name="Badalamenti J.P."/>
            <person name="Herman A."/>
            <person name="Mangelson H."/>
            <person name="Liachko I."/>
            <person name="Sullivan S."/>
            <person name="Sone E.D."/>
            <person name="Koren S."/>
            <person name="Silverstein K.A.T."/>
            <person name="Beckman K.B."/>
            <person name="Gohl D.M."/>
        </authorList>
    </citation>
    <scope>NUCLEOTIDE SEQUENCE</scope>
    <source>
        <strain evidence="1">Duluth1</strain>
        <tissue evidence="1">Whole animal</tissue>
    </source>
</reference>
<gene>
    <name evidence="1" type="ORF">DPMN_068452</name>
</gene>
<reference evidence="1" key="2">
    <citation type="submission" date="2020-11" db="EMBL/GenBank/DDBJ databases">
        <authorList>
            <person name="McCartney M.A."/>
            <person name="Auch B."/>
            <person name="Kono T."/>
            <person name="Mallez S."/>
            <person name="Becker A."/>
            <person name="Gohl D.M."/>
            <person name="Silverstein K.A.T."/>
            <person name="Koren S."/>
            <person name="Bechman K.B."/>
            <person name="Herman A."/>
            <person name="Abrahante J.E."/>
            <person name="Garbe J."/>
        </authorList>
    </citation>
    <scope>NUCLEOTIDE SEQUENCE</scope>
    <source>
        <strain evidence="1">Duluth1</strain>
        <tissue evidence="1">Whole animal</tissue>
    </source>
</reference>
<organism evidence="1 2">
    <name type="scientific">Dreissena polymorpha</name>
    <name type="common">Zebra mussel</name>
    <name type="synonym">Mytilus polymorpha</name>
    <dbReference type="NCBI Taxonomy" id="45954"/>
    <lineage>
        <taxon>Eukaryota</taxon>
        <taxon>Metazoa</taxon>
        <taxon>Spiralia</taxon>
        <taxon>Lophotrochozoa</taxon>
        <taxon>Mollusca</taxon>
        <taxon>Bivalvia</taxon>
        <taxon>Autobranchia</taxon>
        <taxon>Heteroconchia</taxon>
        <taxon>Euheterodonta</taxon>
        <taxon>Imparidentia</taxon>
        <taxon>Neoheterodontei</taxon>
        <taxon>Myida</taxon>
        <taxon>Dreissenoidea</taxon>
        <taxon>Dreissenidae</taxon>
        <taxon>Dreissena</taxon>
    </lineage>
</organism>
<comment type="caution">
    <text evidence="1">The sequence shown here is derived from an EMBL/GenBank/DDBJ whole genome shotgun (WGS) entry which is preliminary data.</text>
</comment>
<dbReference type="AlphaFoldDB" id="A0A9D4BUA4"/>
<keyword evidence="2" id="KW-1185">Reference proteome</keyword>
<proteinExistence type="predicted"/>
<protein>
    <submittedName>
        <fullName evidence="1">Uncharacterized protein</fullName>
    </submittedName>
</protein>
<sequence>MTRLGYGEEIRRLRVKKHKEADRLLNSQQSDETAITAGSKGEGLTCIAESDRDLLYVVNGILCLEAGINIYTIPDDKDLFRMVTCVYPGHCMLLQERQRQNCLQAIHNALCDNGYGGNLLSNCLWVDEYLEHWTPLPGDLRHERAGPSTPVTLGGVFHSDLASGLRWHCPSILHKWGARSRHWPPPSIVQKVVSLGAYLKPVGFKGGEFNHMEWRICFNTGEA</sequence>
<evidence type="ECO:0000313" key="2">
    <source>
        <dbReference type="Proteomes" id="UP000828390"/>
    </source>
</evidence>
<name>A0A9D4BUA4_DREPO</name>
<evidence type="ECO:0000313" key="1">
    <source>
        <dbReference type="EMBL" id="KAH3708992.1"/>
    </source>
</evidence>